<feature type="compositionally biased region" description="Polar residues" evidence="1">
    <location>
        <begin position="126"/>
        <end position="135"/>
    </location>
</feature>
<organism evidence="2 3">
    <name type="scientific">Stylosanthes scabra</name>
    <dbReference type="NCBI Taxonomy" id="79078"/>
    <lineage>
        <taxon>Eukaryota</taxon>
        <taxon>Viridiplantae</taxon>
        <taxon>Streptophyta</taxon>
        <taxon>Embryophyta</taxon>
        <taxon>Tracheophyta</taxon>
        <taxon>Spermatophyta</taxon>
        <taxon>Magnoliopsida</taxon>
        <taxon>eudicotyledons</taxon>
        <taxon>Gunneridae</taxon>
        <taxon>Pentapetalae</taxon>
        <taxon>rosids</taxon>
        <taxon>fabids</taxon>
        <taxon>Fabales</taxon>
        <taxon>Fabaceae</taxon>
        <taxon>Papilionoideae</taxon>
        <taxon>50 kb inversion clade</taxon>
        <taxon>dalbergioids sensu lato</taxon>
        <taxon>Dalbergieae</taxon>
        <taxon>Pterocarpus clade</taxon>
        <taxon>Stylosanthes</taxon>
    </lineage>
</organism>
<proteinExistence type="predicted"/>
<protein>
    <submittedName>
        <fullName evidence="2">Uncharacterized protein</fullName>
    </submittedName>
</protein>
<keyword evidence="3" id="KW-1185">Reference proteome</keyword>
<name>A0ABU6ZGQ3_9FABA</name>
<dbReference type="Proteomes" id="UP001341840">
    <property type="component" value="Unassembled WGS sequence"/>
</dbReference>
<feature type="compositionally biased region" description="Basic and acidic residues" evidence="1">
    <location>
        <begin position="114"/>
        <end position="125"/>
    </location>
</feature>
<evidence type="ECO:0000313" key="2">
    <source>
        <dbReference type="EMBL" id="MED6221152.1"/>
    </source>
</evidence>
<feature type="region of interest" description="Disordered" evidence="1">
    <location>
        <begin position="106"/>
        <end position="165"/>
    </location>
</feature>
<gene>
    <name evidence="2" type="ORF">PIB30_051710</name>
</gene>
<evidence type="ECO:0000256" key="1">
    <source>
        <dbReference type="SAM" id="MobiDB-lite"/>
    </source>
</evidence>
<comment type="caution">
    <text evidence="2">The sequence shown here is derived from an EMBL/GenBank/DDBJ whole genome shotgun (WGS) entry which is preliminary data.</text>
</comment>
<accession>A0ABU6ZGQ3</accession>
<reference evidence="2 3" key="1">
    <citation type="journal article" date="2023" name="Plants (Basel)">
        <title>Bridging the Gap: Combining Genomics and Transcriptomics Approaches to Understand Stylosanthes scabra, an Orphan Legume from the Brazilian Caatinga.</title>
        <authorList>
            <person name="Ferreira-Neto J.R.C."/>
            <person name="da Silva M.D."/>
            <person name="Binneck E."/>
            <person name="de Melo N.F."/>
            <person name="da Silva R.H."/>
            <person name="de Melo A.L.T.M."/>
            <person name="Pandolfi V."/>
            <person name="Bustamante F.O."/>
            <person name="Brasileiro-Vidal A.C."/>
            <person name="Benko-Iseppon A.M."/>
        </authorList>
    </citation>
    <scope>NUCLEOTIDE SEQUENCE [LARGE SCALE GENOMIC DNA]</scope>
    <source>
        <tissue evidence="2">Leaves</tissue>
    </source>
</reference>
<feature type="region of interest" description="Disordered" evidence="1">
    <location>
        <begin position="63"/>
        <end position="86"/>
    </location>
</feature>
<sequence>MDVRDLIDEGVLVFVPWSNANKDGALVGRFSTSTRRLSKGYRDEVLIKGAIIRQLRSGIKVMSTGTSTNSGGSDVAGSTSSAGSVSATGHNVSGLAVTTAATVSTAVGSTHSAPENEQKQLHDGNRSTAGGNLVNQAIVGGSSGGRGPRPRVEQPPPHRLQSEGWYPFGMPPNFQPQVIPSNLRGTSPSAIQFGSVPNEQPFSEMSKSIASPNVNQPLSTAAVRQLIEESHLDLVNLMTSHLTTILNPIVVDTNAKYEQLAKKFDTLVGFDDNEARDLDIGISGQAHNVVEVDDALDRETGNETSTQGNVRVVQRGENADHVLHQVRGANILVEVVKMGFLNVGVHLPRITWSFCPNLGLLS</sequence>
<dbReference type="EMBL" id="JASCZI010272229">
    <property type="protein sequence ID" value="MED6221152.1"/>
    <property type="molecule type" value="Genomic_DNA"/>
</dbReference>
<evidence type="ECO:0000313" key="3">
    <source>
        <dbReference type="Proteomes" id="UP001341840"/>
    </source>
</evidence>